<dbReference type="EMBL" id="CAWUHB010000013">
    <property type="protein sequence ID" value="CAK7217493.1"/>
    <property type="molecule type" value="Genomic_DNA"/>
</dbReference>
<sequence>MADTVLDHPQLGPLAGVLLSEGGIQFRNLLYATIPQRWQHSIIVDDLREHGTPGKPYDATCFGPMAPQPDGSINFDFGLIQKTLPIKHEIAVDEENYRLGLLGAVASAELTPAAEAGNSMFNDQANALRWIKRHVAGFGGDPENVTIMGESAGAISLWMQFLKGEPLFSRGIVMSGDTHLRLPQPLERGELIYQAVLRELKADSMSTAERVALLRSLPWHRFVALPQNKRCYPTISGGFDSLEWSPEKGRAQIMSSLKWCKTLVIGDCELDATAMLPTLHCPDAHARLRACLEEAGLLPEEVDEIFAFYKIDQQTDSIPDSTAVNPGIVELASDIRFHWPVIVEGRMSANANVHVYHFHEPNPFDGPFVGRAGHVLDIAYTLQTYKHLLPPESQRVSEAMGLYVIGVAHGDLDNADGKPTEAPVTSAVGNGIHNNTSPAKSVLVWDTEHNCQVLSAEEYDHRFRHHFGQLLDKIDVTKIIRGLDLFQGWAV</sequence>
<evidence type="ECO:0000313" key="6">
    <source>
        <dbReference type="Proteomes" id="UP001642405"/>
    </source>
</evidence>
<keyword evidence="6" id="KW-1185">Reference proteome</keyword>
<dbReference type="InterPro" id="IPR002018">
    <property type="entry name" value="CarbesteraseB"/>
</dbReference>
<keyword evidence="2 3" id="KW-0378">Hydrolase</keyword>
<reference evidence="5 6" key="1">
    <citation type="submission" date="2024-01" db="EMBL/GenBank/DDBJ databases">
        <authorList>
            <person name="Allen C."/>
            <person name="Tagirdzhanova G."/>
        </authorList>
    </citation>
    <scope>NUCLEOTIDE SEQUENCE [LARGE SCALE GENOMIC DNA]</scope>
</reference>
<dbReference type="Proteomes" id="UP001642405">
    <property type="component" value="Unassembled WGS sequence"/>
</dbReference>
<evidence type="ECO:0000313" key="5">
    <source>
        <dbReference type="EMBL" id="CAK7217493.1"/>
    </source>
</evidence>
<comment type="caution">
    <text evidence="5">The sequence shown here is derived from an EMBL/GenBank/DDBJ whole genome shotgun (WGS) entry which is preliminary data.</text>
</comment>
<evidence type="ECO:0000259" key="4">
    <source>
        <dbReference type="Pfam" id="PF00135"/>
    </source>
</evidence>
<protein>
    <recommendedName>
        <fullName evidence="3">Carboxylic ester hydrolase</fullName>
        <ecNumber evidence="3">3.1.1.-</ecNumber>
    </recommendedName>
</protein>
<feature type="domain" description="Carboxylesterase type B" evidence="4">
    <location>
        <begin position="95"/>
        <end position="387"/>
    </location>
</feature>
<dbReference type="InterPro" id="IPR050309">
    <property type="entry name" value="Type-B_Carboxylest/Lipase"/>
</dbReference>
<evidence type="ECO:0000256" key="2">
    <source>
        <dbReference type="ARBA" id="ARBA00022801"/>
    </source>
</evidence>
<organism evidence="5 6">
    <name type="scientific">Sporothrix curviconia</name>
    <dbReference type="NCBI Taxonomy" id="1260050"/>
    <lineage>
        <taxon>Eukaryota</taxon>
        <taxon>Fungi</taxon>
        <taxon>Dikarya</taxon>
        <taxon>Ascomycota</taxon>
        <taxon>Pezizomycotina</taxon>
        <taxon>Sordariomycetes</taxon>
        <taxon>Sordariomycetidae</taxon>
        <taxon>Ophiostomatales</taxon>
        <taxon>Ophiostomataceae</taxon>
        <taxon>Sporothrix</taxon>
    </lineage>
</organism>
<dbReference type="InterPro" id="IPR029058">
    <property type="entry name" value="AB_hydrolase_fold"/>
</dbReference>
<dbReference type="PROSITE" id="PS00122">
    <property type="entry name" value="CARBOXYLESTERASE_B_1"/>
    <property type="match status" value="1"/>
</dbReference>
<dbReference type="Pfam" id="PF00135">
    <property type="entry name" value="COesterase"/>
    <property type="match status" value="1"/>
</dbReference>
<gene>
    <name evidence="5" type="ORF">SCUCBS95973_003173</name>
</gene>
<dbReference type="EC" id="3.1.1.-" evidence="3"/>
<evidence type="ECO:0000256" key="3">
    <source>
        <dbReference type="RuleBase" id="RU361235"/>
    </source>
</evidence>
<name>A0ABP0BD69_9PEZI</name>
<accession>A0ABP0BD69</accession>
<dbReference type="Gene3D" id="3.40.50.1820">
    <property type="entry name" value="alpha/beta hydrolase"/>
    <property type="match status" value="1"/>
</dbReference>
<dbReference type="SUPFAM" id="SSF53474">
    <property type="entry name" value="alpha/beta-Hydrolases"/>
    <property type="match status" value="1"/>
</dbReference>
<evidence type="ECO:0000256" key="1">
    <source>
        <dbReference type="ARBA" id="ARBA00005964"/>
    </source>
</evidence>
<comment type="similarity">
    <text evidence="1 3">Belongs to the type-B carboxylesterase/lipase family.</text>
</comment>
<dbReference type="InterPro" id="IPR019826">
    <property type="entry name" value="Carboxylesterase_B_AS"/>
</dbReference>
<dbReference type="PANTHER" id="PTHR11559">
    <property type="entry name" value="CARBOXYLESTERASE"/>
    <property type="match status" value="1"/>
</dbReference>
<proteinExistence type="inferred from homology"/>